<comment type="caution">
    <text evidence="1">The sequence shown here is derived from an EMBL/GenBank/DDBJ whole genome shotgun (WGS) entry which is preliminary data.</text>
</comment>
<evidence type="ECO:0000313" key="1">
    <source>
        <dbReference type="EMBL" id="GMT25469.1"/>
    </source>
</evidence>
<evidence type="ECO:0000313" key="2">
    <source>
        <dbReference type="Proteomes" id="UP001432322"/>
    </source>
</evidence>
<keyword evidence="2" id="KW-1185">Reference proteome</keyword>
<sequence length="99" mass="11112">HRMMAVAGNWDYLHVTNDGDSVKLYRKSSVNNVRSSIRLGMDRYSEIMKRVGTTISVEKVCITIKHGSPPSVISKIGSALPFLKGSTHLKIWDDRQVIL</sequence>
<dbReference type="EMBL" id="BTSY01000004">
    <property type="protein sequence ID" value="GMT25469.1"/>
    <property type="molecule type" value="Genomic_DNA"/>
</dbReference>
<feature type="non-terminal residue" evidence="1">
    <location>
        <position position="99"/>
    </location>
</feature>
<organism evidence="1 2">
    <name type="scientific">Pristionchus fissidentatus</name>
    <dbReference type="NCBI Taxonomy" id="1538716"/>
    <lineage>
        <taxon>Eukaryota</taxon>
        <taxon>Metazoa</taxon>
        <taxon>Ecdysozoa</taxon>
        <taxon>Nematoda</taxon>
        <taxon>Chromadorea</taxon>
        <taxon>Rhabditida</taxon>
        <taxon>Rhabditina</taxon>
        <taxon>Diplogasteromorpha</taxon>
        <taxon>Diplogasteroidea</taxon>
        <taxon>Neodiplogasteridae</taxon>
        <taxon>Pristionchus</taxon>
    </lineage>
</organism>
<accession>A0AAV5W3Z9</accession>
<feature type="non-terminal residue" evidence="1">
    <location>
        <position position="1"/>
    </location>
</feature>
<gene>
    <name evidence="1" type="ORF">PFISCL1PPCAC_16766</name>
</gene>
<dbReference type="AlphaFoldDB" id="A0AAV5W3Z9"/>
<name>A0AAV5W3Z9_9BILA</name>
<protein>
    <submittedName>
        <fullName evidence="1">Uncharacterized protein</fullName>
    </submittedName>
</protein>
<reference evidence="1" key="1">
    <citation type="submission" date="2023-10" db="EMBL/GenBank/DDBJ databases">
        <title>Genome assembly of Pristionchus species.</title>
        <authorList>
            <person name="Yoshida K."/>
            <person name="Sommer R.J."/>
        </authorList>
    </citation>
    <scope>NUCLEOTIDE SEQUENCE</scope>
    <source>
        <strain evidence="1">RS5133</strain>
    </source>
</reference>
<dbReference type="Proteomes" id="UP001432322">
    <property type="component" value="Unassembled WGS sequence"/>
</dbReference>
<proteinExistence type="predicted"/>